<evidence type="ECO:0000256" key="2">
    <source>
        <dbReference type="ARBA" id="ARBA00023015"/>
    </source>
</evidence>
<sequence>MLRDYDLNLLTVFDAVMTLGSVSKAADKLNMTSAAVSQNLARLREQIGEPLFVRQGRGLQPTQHALNMHKHISQGLSAIRFGLETDASFDPATSKREFVIGGHTYFDLAVLPQLLQRVGQIAPDITVNLKSYEDNHFTPSQVLSEREADLFLSSLPISHPSIITLQAAQEELVVVYAQNHPRLSGTLTKEQFFAEKHTALNSRRFGNYMFSSLVEQALPTRKIHYQSDSMLNLMATAAMTDLLCFTPKRLADMWADKFGLQIQPLPFEIRAVPTFICWHKAKQQDKGLIWLREQIEAVLSE</sequence>
<keyword evidence="2" id="KW-0805">Transcription regulation</keyword>
<dbReference type="CDD" id="cd08466">
    <property type="entry name" value="PBP2_LeuO"/>
    <property type="match status" value="1"/>
</dbReference>
<dbReference type="InterPro" id="IPR050389">
    <property type="entry name" value="LysR-type_TF"/>
</dbReference>
<dbReference type="RefSeq" id="WP_061898239.1">
    <property type="nucleotide sequence ID" value="NZ_JBBMIX010000026.1"/>
</dbReference>
<dbReference type="InterPro" id="IPR005119">
    <property type="entry name" value="LysR_subst-bd"/>
</dbReference>
<comment type="caution">
    <text evidence="6">The sequence shown here is derived from an EMBL/GenBank/DDBJ whole genome shotgun (WGS) entry which is preliminary data.</text>
</comment>
<dbReference type="InterPro" id="IPR036390">
    <property type="entry name" value="WH_DNA-bd_sf"/>
</dbReference>
<dbReference type="PROSITE" id="PS50931">
    <property type="entry name" value="HTH_LYSR"/>
    <property type="match status" value="1"/>
</dbReference>
<dbReference type="Gene3D" id="1.10.10.10">
    <property type="entry name" value="Winged helix-like DNA-binding domain superfamily/Winged helix DNA-binding domain"/>
    <property type="match status" value="1"/>
</dbReference>
<keyword evidence="3" id="KW-0238">DNA-binding</keyword>
<feature type="domain" description="HTH lysR-type" evidence="5">
    <location>
        <begin position="5"/>
        <end position="62"/>
    </location>
</feature>
<dbReference type="Pfam" id="PF00126">
    <property type="entry name" value="HTH_1"/>
    <property type="match status" value="1"/>
</dbReference>
<evidence type="ECO:0000313" key="8">
    <source>
        <dbReference type="Proteomes" id="UP000075346"/>
    </source>
</evidence>
<dbReference type="Gene3D" id="3.40.190.10">
    <property type="entry name" value="Periplasmic binding protein-like II"/>
    <property type="match status" value="2"/>
</dbReference>
<evidence type="ECO:0000313" key="7">
    <source>
        <dbReference type="EMBL" id="KYN81116.1"/>
    </source>
</evidence>
<dbReference type="Proteomes" id="UP000075346">
    <property type="component" value="Unassembled WGS sequence"/>
</dbReference>
<dbReference type="EMBL" id="LOBR01000116">
    <property type="protein sequence ID" value="KYN81116.1"/>
    <property type="molecule type" value="Genomic_DNA"/>
</dbReference>
<dbReference type="InterPro" id="IPR000847">
    <property type="entry name" value="LysR_HTH_N"/>
</dbReference>
<dbReference type="InterPro" id="IPR036388">
    <property type="entry name" value="WH-like_DNA-bd_sf"/>
</dbReference>
<dbReference type="GO" id="GO:0003677">
    <property type="term" value="F:DNA binding"/>
    <property type="evidence" value="ECO:0007669"/>
    <property type="project" value="UniProtKB-KW"/>
</dbReference>
<dbReference type="PRINTS" id="PR00039">
    <property type="entry name" value="HTHLYSR"/>
</dbReference>
<name>A0A151JLQ1_9VIBR</name>
<gene>
    <name evidence="7" type="ORF">ATY37_07935</name>
    <name evidence="6" type="ORF">AUQ44_11895</name>
</gene>
<dbReference type="Pfam" id="PF03466">
    <property type="entry name" value="LysR_substrate"/>
    <property type="match status" value="1"/>
</dbReference>
<dbReference type="Proteomes" id="UP000075349">
    <property type="component" value="Unassembled WGS sequence"/>
</dbReference>
<dbReference type="PANTHER" id="PTHR30118">
    <property type="entry name" value="HTH-TYPE TRANSCRIPTIONAL REGULATOR LEUO-RELATED"/>
    <property type="match status" value="1"/>
</dbReference>
<comment type="similarity">
    <text evidence="1">Belongs to the LysR transcriptional regulatory family.</text>
</comment>
<dbReference type="AlphaFoldDB" id="A0A151JLQ1"/>
<evidence type="ECO:0000259" key="5">
    <source>
        <dbReference type="PROSITE" id="PS50931"/>
    </source>
</evidence>
<accession>A0A151KT59</accession>
<dbReference type="SUPFAM" id="SSF46785">
    <property type="entry name" value="Winged helix' DNA-binding domain"/>
    <property type="match status" value="1"/>
</dbReference>
<evidence type="ECO:0000313" key="6">
    <source>
        <dbReference type="EMBL" id="KYN26582.1"/>
    </source>
</evidence>
<dbReference type="GO" id="GO:0003700">
    <property type="term" value="F:DNA-binding transcription factor activity"/>
    <property type="evidence" value="ECO:0007669"/>
    <property type="project" value="InterPro"/>
</dbReference>
<keyword evidence="4" id="KW-0804">Transcription</keyword>
<evidence type="ECO:0000256" key="3">
    <source>
        <dbReference type="ARBA" id="ARBA00023125"/>
    </source>
</evidence>
<organism evidence="6 9">
    <name type="scientific">Vibrio cidicii</name>
    <dbReference type="NCBI Taxonomy" id="1763883"/>
    <lineage>
        <taxon>Bacteria</taxon>
        <taxon>Pseudomonadati</taxon>
        <taxon>Pseudomonadota</taxon>
        <taxon>Gammaproteobacteria</taxon>
        <taxon>Vibrionales</taxon>
        <taxon>Vibrionaceae</taxon>
        <taxon>Vibrio</taxon>
    </lineage>
</organism>
<evidence type="ECO:0000256" key="1">
    <source>
        <dbReference type="ARBA" id="ARBA00009437"/>
    </source>
</evidence>
<protein>
    <submittedName>
        <fullName evidence="6">Transcriptional regulator</fullName>
    </submittedName>
</protein>
<accession>A0A151JLQ1</accession>
<proteinExistence type="inferred from homology"/>
<evidence type="ECO:0000256" key="4">
    <source>
        <dbReference type="ARBA" id="ARBA00023163"/>
    </source>
</evidence>
<dbReference type="PANTHER" id="PTHR30118:SF6">
    <property type="entry name" value="HTH-TYPE TRANSCRIPTIONAL REGULATOR LEUO"/>
    <property type="match status" value="1"/>
</dbReference>
<dbReference type="SUPFAM" id="SSF53850">
    <property type="entry name" value="Periplasmic binding protein-like II"/>
    <property type="match status" value="1"/>
</dbReference>
<reference evidence="7 9" key="1">
    <citation type="submission" date="2015-12" db="EMBL/GenBank/DDBJ databases">
        <authorList>
            <person name="Tarr C.L."/>
            <person name="Gladney L.M."/>
        </authorList>
    </citation>
    <scope>NUCLEOTIDE SEQUENCE [LARGE SCALE GENOMIC DNA]</scope>
    <source>
        <strain evidence="7">2538-88</strain>
        <strain evidence="9">2756-81</strain>
    </source>
</reference>
<evidence type="ECO:0000313" key="9">
    <source>
        <dbReference type="Proteomes" id="UP000075349"/>
    </source>
</evidence>
<dbReference type="EMBL" id="LOMK01000001">
    <property type="protein sequence ID" value="KYN26582.1"/>
    <property type="molecule type" value="Genomic_DNA"/>
</dbReference>
<reference evidence="6 8" key="2">
    <citation type="submission" date="2015-12" db="EMBL/GenBank/DDBJ databases">
        <authorList>
            <person name="Shamseldin A."/>
            <person name="Moawad H."/>
            <person name="Abd El-Rahim W.M."/>
            <person name="Sadowsky M.J."/>
        </authorList>
    </citation>
    <scope>NUCLEOTIDE SEQUENCE [LARGE SCALE GENOMIC DNA]</scope>
    <source>
        <strain evidence="8">2538-88</strain>
        <strain evidence="6">2756-81</strain>
    </source>
</reference>